<feature type="compositionally biased region" description="Polar residues" evidence="1">
    <location>
        <begin position="124"/>
        <end position="133"/>
    </location>
</feature>
<dbReference type="InterPro" id="IPR052840">
    <property type="entry name" value="U7_snRNA_Sm-like"/>
</dbReference>
<feature type="compositionally biased region" description="Basic residues" evidence="1">
    <location>
        <begin position="98"/>
        <end position="112"/>
    </location>
</feature>
<evidence type="ECO:0000259" key="2">
    <source>
        <dbReference type="Pfam" id="PF01423"/>
    </source>
</evidence>
<protein>
    <submittedName>
        <fullName evidence="3">Lsm10</fullName>
    </submittedName>
</protein>
<gene>
    <name evidence="3" type="ORF">Dbus_chr2Rg249</name>
</gene>
<dbReference type="OrthoDB" id="10256176at2759"/>
<evidence type="ECO:0000256" key="1">
    <source>
        <dbReference type="SAM" id="MobiDB-lite"/>
    </source>
</evidence>
<feature type="compositionally biased region" description="Basic and acidic residues" evidence="1">
    <location>
        <begin position="113"/>
        <end position="123"/>
    </location>
</feature>
<dbReference type="Proteomes" id="UP000494163">
    <property type="component" value="Chromosome 2R"/>
</dbReference>
<name>A0A0M4ETR1_DROBS</name>
<dbReference type="GO" id="GO:0006398">
    <property type="term" value="P:mRNA 3'-end processing by stem-loop binding and cleavage"/>
    <property type="evidence" value="ECO:0007669"/>
    <property type="project" value="TreeGrafter"/>
</dbReference>
<feature type="region of interest" description="Disordered" evidence="1">
    <location>
        <begin position="98"/>
        <end position="133"/>
    </location>
</feature>
<dbReference type="SUPFAM" id="SSF50182">
    <property type="entry name" value="Sm-like ribonucleoproteins"/>
    <property type="match status" value="1"/>
</dbReference>
<dbReference type="GO" id="GO:0071209">
    <property type="term" value="F:U7 snRNA binding"/>
    <property type="evidence" value="ECO:0007669"/>
    <property type="project" value="TreeGrafter"/>
</dbReference>
<evidence type="ECO:0000313" key="3">
    <source>
        <dbReference type="EMBL" id="ALC40670.1"/>
    </source>
</evidence>
<dbReference type="CDD" id="cd01733">
    <property type="entry name" value="LSm10"/>
    <property type="match status" value="1"/>
</dbReference>
<keyword evidence="4" id="KW-1185">Reference proteome</keyword>
<sequence>MQNYSSREKYLISNTLNCLSTILQGKGVVIDLRNETTVAGIIDVVDGHMTCELKQAVFINRNNQLMQFDNFVVRNRMIRLLHVPADLDLKQGLSLLQRRRMSKTNTKRSLKQKRVETRHRETLESISKQKQTK</sequence>
<dbReference type="InterPro" id="IPR001163">
    <property type="entry name" value="Sm_dom_euk/arc"/>
</dbReference>
<dbReference type="GO" id="GO:0071208">
    <property type="term" value="F:histone pre-mRNA DCP binding"/>
    <property type="evidence" value="ECO:0007669"/>
    <property type="project" value="TreeGrafter"/>
</dbReference>
<dbReference type="GO" id="GO:0016604">
    <property type="term" value="C:nuclear body"/>
    <property type="evidence" value="ECO:0007669"/>
    <property type="project" value="TreeGrafter"/>
</dbReference>
<proteinExistence type="predicted"/>
<dbReference type="STRING" id="30019.A0A0M4ETR1"/>
<dbReference type="PANTHER" id="PTHR21196:SF1">
    <property type="entry name" value="U7 SNRNA-ASSOCIATED SM-LIKE PROTEIN LSM10"/>
    <property type="match status" value="1"/>
</dbReference>
<reference evidence="3 4" key="1">
    <citation type="submission" date="2015-08" db="EMBL/GenBank/DDBJ databases">
        <title>Ancestral chromatin configuration constrains chromatin evolution on differentiating sex chromosomes in Drosophila.</title>
        <authorList>
            <person name="Zhou Q."/>
            <person name="Bachtrog D."/>
        </authorList>
    </citation>
    <scope>NUCLEOTIDE SEQUENCE [LARGE SCALE GENOMIC DNA]</scope>
    <source>
        <tissue evidence="3">Whole larvae</tissue>
    </source>
</reference>
<evidence type="ECO:0000313" key="4">
    <source>
        <dbReference type="Proteomes" id="UP000494163"/>
    </source>
</evidence>
<dbReference type="EMBL" id="CP012524">
    <property type="protein sequence ID" value="ALC40670.1"/>
    <property type="molecule type" value="Genomic_DNA"/>
</dbReference>
<accession>A0A0M4ETR1</accession>
<dbReference type="InterPro" id="IPR010920">
    <property type="entry name" value="LSM_dom_sf"/>
</dbReference>
<feature type="domain" description="Sm" evidence="2">
    <location>
        <begin position="23"/>
        <end position="82"/>
    </location>
</feature>
<dbReference type="Gene3D" id="2.30.30.100">
    <property type="match status" value="1"/>
</dbReference>
<dbReference type="AlphaFoldDB" id="A0A0M4ETR1"/>
<dbReference type="OMA" id="IADGHMT"/>
<organism evidence="3 4">
    <name type="scientific">Drosophila busckii</name>
    <name type="common">Fruit fly</name>
    <dbReference type="NCBI Taxonomy" id="30019"/>
    <lineage>
        <taxon>Eukaryota</taxon>
        <taxon>Metazoa</taxon>
        <taxon>Ecdysozoa</taxon>
        <taxon>Arthropoda</taxon>
        <taxon>Hexapoda</taxon>
        <taxon>Insecta</taxon>
        <taxon>Pterygota</taxon>
        <taxon>Neoptera</taxon>
        <taxon>Endopterygota</taxon>
        <taxon>Diptera</taxon>
        <taxon>Brachycera</taxon>
        <taxon>Muscomorpha</taxon>
        <taxon>Ephydroidea</taxon>
        <taxon>Drosophilidae</taxon>
        <taxon>Drosophila</taxon>
    </lineage>
</organism>
<dbReference type="Pfam" id="PF01423">
    <property type="entry name" value="LSM"/>
    <property type="match status" value="1"/>
</dbReference>
<dbReference type="GO" id="GO:0071254">
    <property type="term" value="C:cytoplasmic U snRNP body"/>
    <property type="evidence" value="ECO:0007669"/>
    <property type="project" value="TreeGrafter"/>
</dbReference>
<dbReference type="PANTHER" id="PTHR21196">
    <property type="entry name" value="U7 SNRNA-ASSOCIATED SM-LIKE PROTEIN LSM10"/>
    <property type="match status" value="1"/>
</dbReference>